<accession>A0A8H2WAA6</accession>
<evidence type="ECO:0000256" key="6">
    <source>
        <dbReference type="ARBA" id="ARBA00023002"/>
    </source>
</evidence>
<keyword evidence="7 9" id="KW-0408">Iron</keyword>
<dbReference type="InterPro" id="IPR001128">
    <property type="entry name" value="Cyt_P450"/>
</dbReference>
<evidence type="ECO:0000256" key="4">
    <source>
        <dbReference type="ARBA" id="ARBA00022617"/>
    </source>
</evidence>
<dbReference type="GO" id="GO:0016705">
    <property type="term" value="F:oxidoreductase activity, acting on paired donors, with incorporation or reduction of molecular oxygen"/>
    <property type="evidence" value="ECO:0007669"/>
    <property type="project" value="InterPro"/>
</dbReference>
<evidence type="ECO:0000256" key="5">
    <source>
        <dbReference type="ARBA" id="ARBA00022723"/>
    </source>
</evidence>
<dbReference type="Proteomes" id="UP000663846">
    <property type="component" value="Unassembled WGS sequence"/>
</dbReference>
<dbReference type="PANTHER" id="PTHR46300">
    <property type="entry name" value="P450, PUTATIVE (EUROFUNG)-RELATED-RELATED"/>
    <property type="match status" value="1"/>
</dbReference>
<dbReference type="Pfam" id="PF00067">
    <property type="entry name" value="p450"/>
    <property type="match status" value="1"/>
</dbReference>
<evidence type="ECO:0000256" key="8">
    <source>
        <dbReference type="ARBA" id="ARBA00023033"/>
    </source>
</evidence>
<keyword evidence="8 10" id="KW-0503">Monooxygenase</keyword>
<comment type="caution">
    <text evidence="11">The sequence shown here is derived from an EMBL/GenBank/DDBJ whole genome shotgun (WGS) entry which is preliminary data.</text>
</comment>
<dbReference type="GO" id="GO:0020037">
    <property type="term" value="F:heme binding"/>
    <property type="evidence" value="ECO:0007669"/>
    <property type="project" value="InterPro"/>
</dbReference>
<evidence type="ECO:0000256" key="10">
    <source>
        <dbReference type="RuleBase" id="RU000461"/>
    </source>
</evidence>
<dbReference type="PROSITE" id="PS00086">
    <property type="entry name" value="CYTOCHROME_P450"/>
    <property type="match status" value="1"/>
</dbReference>
<evidence type="ECO:0000256" key="7">
    <source>
        <dbReference type="ARBA" id="ARBA00023004"/>
    </source>
</evidence>
<dbReference type="InterPro" id="IPR050364">
    <property type="entry name" value="Cytochrome_P450_fung"/>
</dbReference>
<comment type="similarity">
    <text evidence="3 10">Belongs to the cytochrome P450 family.</text>
</comment>
<evidence type="ECO:0000256" key="3">
    <source>
        <dbReference type="ARBA" id="ARBA00010617"/>
    </source>
</evidence>
<sequence length="489" mass="55058">MPLIIQDYIVTSTISLVLILLYWSHSKASSTSGLPLPPGPPRWPLIGSLLSLPTRSEPNWIWFTRWANKTASDVIYFRVLGADTIVLNSREAAAALLERKSNIYSDRPHMVMANEFVGWNRMLGMANYFDGARAMRRYIQSSMSAKAMSDWYPQQEQEALRFIQKLLHSPEKLISHIRQTAGATVVRLTYGYTPKDEEDEYINIAERAMDSFSLVTTPGSFTVDIFPLVKYIPWAAFKRTAREWRNELSELIDIPMGFVYDHMNRGLAEPSFVSKWLEESARESDKIHIPTTAASLYAGGSDTTVSAISSFFVAMLHYPEVQRLAQKEIDTVLGKDRLPTLADRDLLPYVEALYKEVLRWQPLGPIGIPHRLGSEVDDEYKGMRIPANAMVIANIWNMVRDPGVYHSPETFDPSRYLGPESESNPEEVVFGFGRRRCPGINVAKSSIWLSIALTLAAYNVTPLIGEDGEPVLPSLEYSNATVRQAKASS</sequence>
<evidence type="ECO:0000256" key="9">
    <source>
        <dbReference type="PIRSR" id="PIRSR602401-1"/>
    </source>
</evidence>
<evidence type="ECO:0000313" key="11">
    <source>
        <dbReference type="EMBL" id="CAE6345138.1"/>
    </source>
</evidence>
<dbReference type="PRINTS" id="PR00463">
    <property type="entry name" value="EP450I"/>
</dbReference>
<keyword evidence="6 10" id="KW-0560">Oxidoreductase</keyword>
<dbReference type="GO" id="GO:0005506">
    <property type="term" value="F:iron ion binding"/>
    <property type="evidence" value="ECO:0007669"/>
    <property type="project" value="InterPro"/>
</dbReference>
<dbReference type="InterPro" id="IPR036396">
    <property type="entry name" value="Cyt_P450_sf"/>
</dbReference>
<dbReference type="Gene3D" id="1.10.630.10">
    <property type="entry name" value="Cytochrome P450"/>
    <property type="match status" value="1"/>
</dbReference>
<proteinExistence type="inferred from homology"/>
<comment type="cofactor">
    <cofactor evidence="1 9">
        <name>heme</name>
        <dbReference type="ChEBI" id="CHEBI:30413"/>
    </cofactor>
</comment>
<dbReference type="EMBL" id="CAJMWS010000037">
    <property type="protein sequence ID" value="CAE6345138.1"/>
    <property type="molecule type" value="Genomic_DNA"/>
</dbReference>
<dbReference type="SUPFAM" id="SSF48264">
    <property type="entry name" value="Cytochrome P450"/>
    <property type="match status" value="1"/>
</dbReference>
<dbReference type="GO" id="GO:0004497">
    <property type="term" value="F:monooxygenase activity"/>
    <property type="evidence" value="ECO:0007669"/>
    <property type="project" value="UniProtKB-KW"/>
</dbReference>
<dbReference type="PRINTS" id="PR00385">
    <property type="entry name" value="P450"/>
</dbReference>
<dbReference type="InterPro" id="IPR017972">
    <property type="entry name" value="Cyt_P450_CS"/>
</dbReference>
<dbReference type="PANTHER" id="PTHR46300:SF7">
    <property type="entry name" value="P450, PUTATIVE (EUROFUNG)-RELATED"/>
    <property type="match status" value="1"/>
</dbReference>
<name>A0A8H2WAA6_9AGAM</name>
<feature type="binding site" description="axial binding residue" evidence="9">
    <location>
        <position position="437"/>
    </location>
    <ligand>
        <name>heme</name>
        <dbReference type="ChEBI" id="CHEBI:30413"/>
    </ligand>
    <ligandPart>
        <name>Fe</name>
        <dbReference type="ChEBI" id="CHEBI:18248"/>
    </ligandPart>
</feature>
<evidence type="ECO:0000313" key="12">
    <source>
        <dbReference type="Proteomes" id="UP000663846"/>
    </source>
</evidence>
<evidence type="ECO:0000256" key="2">
    <source>
        <dbReference type="ARBA" id="ARBA00005179"/>
    </source>
</evidence>
<dbReference type="AlphaFoldDB" id="A0A8H2WAA6"/>
<protein>
    <recommendedName>
        <fullName evidence="13">O-methylsterigmatocystin oxidoreductase</fullName>
    </recommendedName>
</protein>
<evidence type="ECO:0008006" key="13">
    <source>
        <dbReference type="Google" id="ProtNLM"/>
    </source>
</evidence>
<dbReference type="CDD" id="cd11065">
    <property type="entry name" value="CYP64-like"/>
    <property type="match status" value="1"/>
</dbReference>
<reference evidence="11" key="1">
    <citation type="submission" date="2021-01" db="EMBL/GenBank/DDBJ databases">
        <authorList>
            <person name="Kaushik A."/>
        </authorList>
    </citation>
    <scope>NUCLEOTIDE SEQUENCE</scope>
    <source>
        <strain evidence="11">AG1-1C</strain>
    </source>
</reference>
<gene>
    <name evidence="11" type="ORF">RDB_LOCUS6662</name>
</gene>
<organism evidence="11 12">
    <name type="scientific">Rhizoctonia solani</name>
    <dbReference type="NCBI Taxonomy" id="456999"/>
    <lineage>
        <taxon>Eukaryota</taxon>
        <taxon>Fungi</taxon>
        <taxon>Dikarya</taxon>
        <taxon>Basidiomycota</taxon>
        <taxon>Agaricomycotina</taxon>
        <taxon>Agaricomycetes</taxon>
        <taxon>Cantharellales</taxon>
        <taxon>Ceratobasidiaceae</taxon>
        <taxon>Rhizoctonia</taxon>
    </lineage>
</organism>
<comment type="pathway">
    <text evidence="2">Secondary metabolite biosynthesis.</text>
</comment>
<dbReference type="InterPro" id="IPR002401">
    <property type="entry name" value="Cyt_P450_E_grp-I"/>
</dbReference>
<keyword evidence="5 9" id="KW-0479">Metal-binding</keyword>
<keyword evidence="4 9" id="KW-0349">Heme</keyword>
<evidence type="ECO:0000256" key="1">
    <source>
        <dbReference type="ARBA" id="ARBA00001971"/>
    </source>
</evidence>